<accession>A0A3M7L4H0</accession>
<dbReference type="EMBL" id="QOKY01000128">
    <property type="protein sequence ID" value="RMZ57477.1"/>
    <property type="molecule type" value="Genomic_DNA"/>
</dbReference>
<dbReference type="AlphaFoldDB" id="A0A3M7L4H0"/>
<proteinExistence type="predicted"/>
<feature type="region of interest" description="Disordered" evidence="1">
    <location>
        <begin position="61"/>
        <end position="85"/>
    </location>
</feature>
<sequence>MRSESESTSVLPPLLLLLADSDPLLLLSLEEEEDSVLRCSTASDWAAAVPSPLGAVVGLRPGQGSHAQARGRAFGLGDGRGRHGV</sequence>
<evidence type="ECO:0000313" key="2">
    <source>
        <dbReference type="EMBL" id="RMZ57477.1"/>
    </source>
</evidence>
<comment type="caution">
    <text evidence="2">The sequence shown here is derived from an EMBL/GenBank/DDBJ whole genome shotgun (WGS) entry which is preliminary data.</text>
</comment>
<name>A0A3M7L4H0_AUXPR</name>
<dbReference type="Proteomes" id="UP000279271">
    <property type="component" value="Unassembled WGS sequence"/>
</dbReference>
<organism evidence="2 3">
    <name type="scientific">Auxenochlorella protothecoides</name>
    <name type="common">Green microalga</name>
    <name type="synonym">Chlorella protothecoides</name>
    <dbReference type="NCBI Taxonomy" id="3075"/>
    <lineage>
        <taxon>Eukaryota</taxon>
        <taxon>Viridiplantae</taxon>
        <taxon>Chlorophyta</taxon>
        <taxon>core chlorophytes</taxon>
        <taxon>Trebouxiophyceae</taxon>
        <taxon>Chlorellales</taxon>
        <taxon>Chlorellaceae</taxon>
        <taxon>Auxenochlorella</taxon>
    </lineage>
</organism>
<gene>
    <name evidence="2" type="ORF">APUTEX25_004311</name>
</gene>
<protein>
    <submittedName>
        <fullName evidence="2">Uncharacterized protein</fullName>
    </submittedName>
</protein>
<evidence type="ECO:0000313" key="3">
    <source>
        <dbReference type="Proteomes" id="UP000279271"/>
    </source>
</evidence>
<evidence type="ECO:0000256" key="1">
    <source>
        <dbReference type="SAM" id="MobiDB-lite"/>
    </source>
</evidence>
<reference evidence="3" key="1">
    <citation type="journal article" date="2018" name="Algal Res.">
        <title>Characterization of plant carbon substrate utilization by Auxenochlorella protothecoides.</title>
        <authorList>
            <person name="Vogler B.W."/>
            <person name="Starkenburg S.R."/>
            <person name="Sudasinghe N."/>
            <person name="Schambach J.Y."/>
            <person name="Rollin J.A."/>
            <person name="Pattathil S."/>
            <person name="Barry A.N."/>
        </authorList>
    </citation>
    <scope>NUCLEOTIDE SEQUENCE [LARGE SCALE GENOMIC DNA]</scope>
    <source>
        <strain evidence="3">UTEX 25</strain>
    </source>
</reference>